<dbReference type="EMBL" id="AP014836">
    <property type="protein sequence ID" value="BAW81010.1"/>
    <property type="molecule type" value="Genomic_DNA"/>
</dbReference>
<dbReference type="AlphaFoldDB" id="A0A1Q2SPE5"/>
<accession>A0A1Q2SPE5</accession>
<dbReference type="Proteomes" id="UP000243679">
    <property type="component" value="Chromosome"/>
</dbReference>
<evidence type="ECO:0000313" key="1">
    <source>
        <dbReference type="EMBL" id="BAW81010.1"/>
    </source>
</evidence>
<evidence type="ECO:0000313" key="2">
    <source>
        <dbReference type="Proteomes" id="UP000243679"/>
    </source>
</evidence>
<proteinExistence type="predicted"/>
<reference evidence="1 2" key="1">
    <citation type="journal article" date="2017" name="ISME J.">
        <title>An acid-tolerant ammonia-oxidizing ?-proteobacterium from soil.</title>
        <authorList>
            <person name="Hayatsu M."/>
            <person name="Tago K."/>
            <person name="Uchiyama I."/>
            <person name="Toyoda A."/>
            <person name="Wang Y."/>
            <person name="Shimomura Y."/>
            <person name="Okubo T."/>
            <person name="Kurisu F."/>
            <person name="Hirono Y."/>
            <person name="Nonaka K."/>
            <person name="Akiyama H."/>
            <person name="Itoh T."/>
            <person name="Takami H."/>
        </authorList>
    </citation>
    <scope>NUCLEOTIDE SEQUENCE [LARGE SCALE GENOMIC DNA]</scope>
    <source>
        <strain evidence="1 2">TAO100</strain>
    </source>
</reference>
<protein>
    <submittedName>
        <fullName evidence="1">Uncharacterized protein</fullName>
    </submittedName>
</protein>
<organism evidence="1 2">
    <name type="scientific">Candidatus Nitrosoglobus terrae</name>
    <dbReference type="NCBI Taxonomy" id="1630141"/>
    <lineage>
        <taxon>Bacteria</taxon>
        <taxon>Pseudomonadati</taxon>
        <taxon>Pseudomonadota</taxon>
        <taxon>Gammaproteobacteria</taxon>
        <taxon>Chromatiales</taxon>
        <taxon>Chromatiaceae</taxon>
        <taxon>Candidatus Nitrosoglobus</taxon>
    </lineage>
</organism>
<dbReference type="KEGG" id="ntt:TAO_1640"/>
<sequence>MGKIYPLKIIKDFFVYSLKALIYIEILAKHYYRYLANFEDDLSTIIYNYFFLAFGLYQH</sequence>
<gene>
    <name evidence="1" type="ORF">TAO_1640</name>
</gene>
<keyword evidence="2" id="KW-1185">Reference proteome</keyword>
<name>A0A1Q2SPE5_9GAMM</name>